<evidence type="ECO:0000256" key="1">
    <source>
        <dbReference type="SAM" id="MobiDB-lite"/>
    </source>
</evidence>
<protein>
    <submittedName>
        <fullName evidence="2">Uncharacterized protein</fullName>
    </submittedName>
</protein>
<name>A0AAD1ZK17_9LAMI</name>
<gene>
    <name evidence="2" type="ORF">FPE_LOCUS18375</name>
</gene>
<evidence type="ECO:0000313" key="3">
    <source>
        <dbReference type="Proteomes" id="UP000834106"/>
    </source>
</evidence>
<feature type="region of interest" description="Disordered" evidence="1">
    <location>
        <begin position="1"/>
        <end position="29"/>
    </location>
</feature>
<dbReference type="EMBL" id="OU503046">
    <property type="protein sequence ID" value="CAI9770945.1"/>
    <property type="molecule type" value="Genomic_DNA"/>
</dbReference>
<organism evidence="2 3">
    <name type="scientific">Fraxinus pennsylvanica</name>
    <dbReference type="NCBI Taxonomy" id="56036"/>
    <lineage>
        <taxon>Eukaryota</taxon>
        <taxon>Viridiplantae</taxon>
        <taxon>Streptophyta</taxon>
        <taxon>Embryophyta</taxon>
        <taxon>Tracheophyta</taxon>
        <taxon>Spermatophyta</taxon>
        <taxon>Magnoliopsida</taxon>
        <taxon>eudicotyledons</taxon>
        <taxon>Gunneridae</taxon>
        <taxon>Pentapetalae</taxon>
        <taxon>asterids</taxon>
        <taxon>lamiids</taxon>
        <taxon>Lamiales</taxon>
        <taxon>Oleaceae</taxon>
        <taxon>Oleeae</taxon>
        <taxon>Fraxinus</taxon>
    </lineage>
</organism>
<keyword evidence="3" id="KW-1185">Reference proteome</keyword>
<reference evidence="2" key="1">
    <citation type="submission" date="2023-05" db="EMBL/GenBank/DDBJ databases">
        <authorList>
            <person name="Huff M."/>
        </authorList>
    </citation>
    <scope>NUCLEOTIDE SEQUENCE</scope>
</reference>
<accession>A0AAD1ZK17</accession>
<evidence type="ECO:0000313" key="2">
    <source>
        <dbReference type="EMBL" id="CAI9770945.1"/>
    </source>
</evidence>
<sequence length="105" mass="11276">MTDEIGDSIPSNGIHHGNETAISCSPKVEGGSNGNVVFSREAPLVSREDLSISTCSCEAEKLKSRLAASDSEPGKNEMKLSRQDRIELGRFFRVLVHMIGSSLGV</sequence>
<dbReference type="Proteomes" id="UP000834106">
    <property type="component" value="Chromosome 11"/>
</dbReference>
<dbReference type="AlphaFoldDB" id="A0AAD1ZK17"/>
<proteinExistence type="predicted"/>